<keyword evidence="3" id="KW-1185">Reference proteome</keyword>
<dbReference type="AlphaFoldDB" id="A0AAX2F7P7"/>
<dbReference type="Proteomes" id="UP000184105">
    <property type="component" value="Unassembled WGS sequence"/>
</dbReference>
<evidence type="ECO:0008006" key="4">
    <source>
        <dbReference type="Google" id="ProtNLM"/>
    </source>
</evidence>
<protein>
    <recommendedName>
        <fullName evidence="4">Transposase</fullName>
    </recommendedName>
</protein>
<reference evidence="2 3" key="1">
    <citation type="submission" date="2016-11" db="EMBL/GenBank/DDBJ databases">
        <authorList>
            <person name="Varghese N."/>
            <person name="Submissions S."/>
        </authorList>
    </citation>
    <scope>NUCLEOTIDE SEQUENCE [LARGE SCALE GENOMIC DNA]</scope>
    <source>
        <strain evidence="2 3">DSM 22613</strain>
    </source>
</reference>
<keyword evidence="1" id="KW-0472">Membrane</keyword>
<evidence type="ECO:0000313" key="3">
    <source>
        <dbReference type="Proteomes" id="UP000184105"/>
    </source>
</evidence>
<feature type="transmembrane region" description="Helical" evidence="1">
    <location>
        <begin position="6"/>
        <end position="24"/>
    </location>
</feature>
<keyword evidence="1" id="KW-0812">Transmembrane</keyword>
<accession>A0AAX2F7P7</accession>
<gene>
    <name evidence="2" type="ORF">SAMN05444364_1578</name>
</gene>
<dbReference type="RefSeq" id="WP_159102090.1">
    <property type="nucleotide sequence ID" value="NZ_BAKP01000072.1"/>
</dbReference>
<evidence type="ECO:0000313" key="2">
    <source>
        <dbReference type="EMBL" id="SHG20283.1"/>
    </source>
</evidence>
<keyword evidence="1" id="KW-1133">Transmembrane helix</keyword>
<dbReference type="EMBL" id="FQWA01000057">
    <property type="protein sequence ID" value="SHG20283.1"/>
    <property type="molecule type" value="Genomic_DNA"/>
</dbReference>
<comment type="caution">
    <text evidence="2">The sequence shown here is derived from an EMBL/GenBank/DDBJ whole genome shotgun (WGS) entry which is preliminary data.</text>
</comment>
<organism evidence="2 3">
    <name type="scientific">Prevotella scopos JCM 17725</name>
    <dbReference type="NCBI Taxonomy" id="1236518"/>
    <lineage>
        <taxon>Bacteria</taxon>
        <taxon>Pseudomonadati</taxon>
        <taxon>Bacteroidota</taxon>
        <taxon>Bacteroidia</taxon>
        <taxon>Bacteroidales</taxon>
        <taxon>Prevotellaceae</taxon>
        <taxon>Prevotella</taxon>
    </lineage>
</organism>
<proteinExistence type="predicted"/>
<name>A0AAX2F7P7_9BACT</name>
<sequence length="56" mass="6678">MLDSILTWWELLFVNGLIDVILTIDNARRRLNKKLKTMKYEIVVTIFINFAPKLKQ</sequence>
<evidence type="ECO:0000256" key="1">
    <source>
        <dbReference type="SAM" id="Phobius"/>
    </source>
</evidence>